<dbReference type="Proteomes" id="UP001501469">
    <property type="component" value="Unassembled WGS sequence"/>
</dbReference>
<dbReference type="PANTHER" id="PTHR30543">
    <property type="entry name" value="CHROMATE REDUCTASE"/>
    <property type="match status" value="1"/>
</dbReference>
<dbReference type="InterPro" id="IPR029039">
    <property type="entry name" value="Flavoprotein-like_sf"/>
</dbReference>
<protein>
    <submittedName>
        <fullName evidence="2">NADPH-dependent FMN reductase</fullName>
    </submittedName>
</protein>
<comment type="caution">
    <text evidence="2">The sequence shown here is derived from an EMBL/GenBank/DDBJ whole genome shotgun (WGS) entry which is preliminary data.</text>
</comment>
<feature type="domain" description="NADPH-dependent FMN reductase-like" evidence="1">
    <location>
        <begin position="1"/>
        <end position="144"/>
    </location>
</feature>
<gene>
    <name evidence="2" type="ORF">GCM10022409_27660</name>
</gene>
<dbReference type="SUPFAM" id="SSF52218">
    <property type="entry name" value="Flavoproteins"/>
    <property type="match status" value="1"/>
</dbReference>
<evidence type="ECO:0000313" key="2">
    <source>
        <dbReference type="EMBL" id="GAA4040272.1"/>
    </source>
</evidence>
<evidence type="ECO:0000313" key="3">
    <source>
        <dbReference type="Proteomes" id="UP001501469"/>
    </source>
</evidence>
<dbReference type="EMBL" id="BAABDK010000021">
    <property type="protein sequence ID" value="GAA4040272.1"/>
    <property type="molecule type" value="Genomic_DNA"/>
</dbReference>
<dbReference type="Gene3D" id="3.40.50.360">
    <property type="match status" value="1"/>
</dbReference>
<dbReference type="InterPro" id="IPR050712">
    <property type="entry name" value="NAD(P)H-dep_reductase"/>
</dbReference>
<evidence type="ECO:0000259" key="1">
    <source>
        <dbReference type="Pfam" id="PF03358"/>
    </source>
</evidence>
<sequence>MTILAFSGSPRSASAIGHLLRAAVAVAPAGINCTFYEDVLALPLFSPDLDAPSSSVAPAVAALREQLRAADAVLIATPEYAYGMPGSLKNALDWLVSAGSFYGKPTGVLSASPSEVGGDRARAGLLLTLEALGAAIVPAASFPIPLVRTRLGAAGEVTDTGLATKLTAAMTALVAAVPVPDLAD</sequence>
<organism evidence="2 3">
    <name type="scientific">Hymenobacter glaciei</name>
    <dbReference type="NCBI Taxonomy" id="877209"/>
    <lineage>
        <taxon>Bacteria</taxon>
        <taxon>Pseudomonadati</taxon>
        <taxon>Bacteroidota</taxon>
        <taxon>Cytophagia</taxon>
        <taxon>Cytophagales</taxon>
        <taxon>Hymenobacteraceae</taxon>
        <taxon>Hymenobacter</taxon>
    </lineage>
</organism>
<accession>A0ABP7UEQ1</accession>
<dbReference type="RefSeq" id="WP_345055547.1">
    <property type="nucleotide sequence ID" value="NZ_BAABDK010000021.1"/>
</dbReference>
<name>A0ABP7UEQ1_9BACT</name>
<dbReference type="Pfam" id="PF03358">
    <property type="entry name" value="FMN_red"/>
    <property type="match status" value="1"/>
</dbReference>
<dbReference type="InterPro" id="IPR005025">
    <property type="entry name" value="FMN_Rdtase-like_dom"/>
</dbReference>
<dbReference type="PANTHER" id="PTHR30543:SF21">
    <property type="entry name" value="NAD(P)H-DEPENDENT FMN REDUCTASE LOT6"/>
    <property type="match status" value="1"/>
</dbReference>
<reference evidence="3" key="1">
    <citation type="journal article" date="2019" name="Int. J. Syst. Evol. Microbiol.">
        <title>The Global Catalogue of Microorganisms (GCM) 10K type strain sequencing project: providing services to taxonomists for standard genome sequencing and annotation.</title>
        <authorList>
            <consortium name="The Broad Institute Genomics Platform"/>
            <consortium name="The Broad Institute Genome Sequencing Center for Infectious Disease"/>
            <person name="Wu L."/>
            <person name="Ma J."/>
        </authorList>
    </citation>
    <scope>NUCLEOTIDE SEQUENCE [LARGE SCALE GENOMIC DNA]</scope>
    <source>
        <strain evidence="3">JCM 17225</strain>
    </source>
</reference>
<proteinExistence type="predicted"/>
<keyword evidence="3" id="KW-1185">Reference proteome</keyword>